<protein>
    <recommendedName>
        <fullName evidence="4">MFS transporter</fullName>
    </recommendedName>
</protein>
<keyword evidence="1" id="KW-1133">Transmembrane helix</keyword>
<keyword evidence="3" id="KW-1185">Reference proteome</keyword>
<evidence type="ECO:0000313" key="2">
    <source>
        <dbReference type="EMBL" id="KOT43675.1"/>
    </source>
</evidence>
<keyword evidence="1" id="KW-0472">Membrane</keyword>
<dbReference type="AlphaFoldDB" id="A0A0M8QLU7"/>
<feature type="transmembrane region" description="Helical" evidence="1">
    <location>
        <begin position="21"/>
        <end position="44"/>
    </location>
</feature>
<feature type="non-terminal residue" evidence="2">
    <location>
        <position position="61"/>
    </location>
</feature>
<reference evidence="2 3" key="1">
    <citation type="submission" date="2015-07" db="EMBL/GenBank/DDBJ databases">
        <authorList>
            <person name="Noorani M."/>
        </authorList>
    </citation>
    <scope>NUCLEOTIDE SEQUENCE [LARGE SCALE GENOMIC DNA]</scope>
    <source>
        <strain evidence="2 3">NRRL B-24567</strain>
    </source>
</reference>
<organism evidence="2 3">
    <name type="scientific">Streptomyces caelestis</name>
    <dbReference type="NCBI Taxonomy" id="36816"/>
    <lineage>
        <taxon>Bacteria</taxon>
        <taxon>Bacillati</taxon>
        <taxon>Actinomycetota</taxon>
        <taxon>Actinomycetes</taxon>
        <taxon>Kitasatosporales</taxon>
        <taxon>Streptomycetaceae</taxon>
        <taxon>Streptomyces</taxon>
    </lineage>
</organism>
<proteinExistence type="predicted"/>
<keyword evidence="1" id="KW-0812">Transmembrane</keyword>
<comment type="caution">
    <text evidence="2">The sequence shown here is derived from an EMBL/GenBank/DDBJ whole genome shotgun (WGS) entry which is preliminary data.</text>
</comment>
<accession>A0A0M8QLU7</accession>
<dbReference type="Proteomes" id="UP000037773">
    <property type="component" value="Unassembled WGS sequence"/>
</dbReference>
<evidence type="ECO:0000256" key="1">
    <source>
        <dbReference type="SAM" id="Phobius"/>
    </source>
</evidence>
<evidence type="ECO:0000313" key="3">
    <source>
        <dbReference type="Proteomes" id="UP000037773"/>
    </source>
</evidence>
<sequence>MIKKLTAVLPDLTPWRSSRDFRLLWVQGLVTYLGSVMALIALPLQIKELTGSPLAVGAMGA</sequence>
<gene>
    <name evidence="2" type="ORF">ADK41_05895</name>
</gene>
<dbReference type="EMBL" id="LGCN01000051">
    <property type="protein sequence ID" value="KOT43675.1"/>
    <property type="molecule type" value="Genomic_DNA"/>
</dbReference>
<evidence type="ECO:0008006" key="4">
    <source>
        <dbReference type="Google" id="ProtNLM"/>
    </source>
</evidence>
<dbReference type="PATRIC" id="fig|36816.3.peg.1261"/>
<name>A0A0M8QLU7_9ACTN</name>